<proteinExistence type="predicted"/>
<feature type="region of interest" description="Disordered" evidence="1">
    <location>
        <begin position="1"/>
        <end position="27"/>
    </location>
</feature>
<evidence type="ECO:0000256" key="1">
    <source>
        <dbReference type="SAM" id="MobiDB-lite"/>
    </source>
</evidence>
<keyword evidence="3" id="KW-1185">Reference proteome</keyword>
<reference evidence="2" key="1">
    <citation type="submission" date="2019-10" db="EMBL/GenBank/DDBJ databases">
        <authorList>
            <consortium name="DOE Joint Genome Institute"/>
            <person name="Kuo A."/>
            <person name="Miyauchi S."/>
            <person name="Kiss E."/>
            <person name="Drula E."/>
            <person name="Kohler A."/>
            <person name="Sanchez-Garcia M."/>
            <person name="Andreopoulos B."/>
            <person name="Barry K.W."/>
            <person name="Bonito G."/>
            <person name="Buee M."/>
            <person name="Carver A."/>
            <person name="Chen C."/>
            <person name="Cichocki N."/>
            <person name="Clum A."/>
            <person name="Culley D."/>
            <person name="Crous P.W."/>
            <person name="Fauchery L."/>
            <person name="Girlanda M."/>
            <person name="Hayes R."/>
            <person name="Keri Z."/>
            <person name="LaButti K."/>
            <person name="Lipzen A."/>
            <person name="Lombard V."/>
            <person name="Magnuson J."/>
            <person name="Maillard F."/>
            <person name="Morin E."/>
            <person name="Murat C."/>
            <person name="Nolan M."/>
            <person name="Ohm R."/>
            <person name="Pangilinan J."/>
            <person name="Pereira M."/>
            <person name="Perotto S."/>
            <person name="Peter M."/>
            <person name="Riley R."/>
            <person name="Sitrit Y."/>
            <person name="Stielow B."/>
            <person name="Szollosi G."/>
            <person name="Zifcakova L."/>
            <person name="Stursova M."/>
            <person name="Spatafora J.W."/>
            <person name="Tedersoo L."/>
            <person name="Vaario L.-M."/>
            <person name="Yamada A."/>
            <person name="Yan M."/>
            <person name="Wang P."/>
            <person name="Xu J."/>
            <person name="Bruns T."/>
            <person name="Baldrian P."/>
            <person name="Vilgalys R."/>
            <person name="Henrissat B."/>
            <person name="Grigoriev I.V."/>
            <person name="Hibbett D."/>
            <person name="Nagy L.G."/>
            <person name="Martin F.M."/>
        </authorList>
    </citation>
    <scope>NUCLEOTIDE SEQUENCE</scope>
    <source>
        <strain evidence="2">BED1</strain>
    </source>
</reference>
<evidence type="ECO:0000313" key="3">
    <source>
        <dbReference type="Proteomes" id="UP001194468"/>
    </source>
</evidence>
<reference evidence="2" key="2">
    <citation type="journal article" date="2020" name="Nat. Commun.">
        <title>Large-scale genome sequencing of mycorrhizal fungi provides insights into the early evolution of symbiotic traits.</title>
        <authorList>
            <person name="Miyauchi S."/>
            <person name="Kiss E."/>
            <person name="Kuo A."/>
            <person name="Drula E."/>
            <person name="Kohler A."/>
            <person name="Sanchez-Garcia M."/>
            <person name="Morin E."/>
            <person name="Andreopoulos B."/>
            <person name="Barry K.W."/>
            <person name="Bonito G."/>
            <person name="Buee M."/>
            <person name="Carver A."/>
            <person name="Chen C."/>
            <person name="Cichocki N."/>
            <person name="Clum A."/>
            <person name="Culley D."/>
            <person name="Crous P.W."/>
            <person name="Fauchery L."/>
            <person name="Girlanda M."/>
            <person name="Hayes R.D."/>
            <person name="Keri Z."/>
            <person name="LaButti K."/>
            <person name="Lipzen A."/>
            <person name="Lombard V."/>
            <person name="Magnuson J."/>
            <person name="Maillard F."/>
            <person name="Murat C."/>
            <person name="Nolan M."/>
            <person name="Ohm R.A."/>
            <person name="Pangilinan J."/>
            <person name="Pereira M.F."/>
            <person name="Perotto S."/>
            <person name="Peter M."/>
            <person name="Pfister S."/>
            <person name="Riley R."/>
            <person name="Sitrit Y."/>
            <person name="Stielow J.B."/>
            <person name="Szollosi G."/>
            <person name="Zifcakova L."/>
            <person name="Stursova M."/>
            <person name="Spatafora J.W."/>
            <person name="Tedersoo L."/>
            <person name="Vaario L.M."/>
            <person name="Yamada A."/>
            <person name="Yan M."/>
            <person name="Wang P."/>
            <person name="Xu J."/>
            <person name="Bruns T."/>
            <person name="Baldrian P."/>
            <person name="Vilgalys R."/>
            <person name="Dunand C."/>
            <person name="Henrissat B."/>
            <person name="Grigoriev I.V."/>
            <person name="Hibbett D."/>
            <person name="Nagy L.G."/>
            <person name="Martin F.M."/>
        </authorList>
    </citation>
    <scope>NUCLEOTIDE SEQUENCE</scope>
    <source>
        <strain evidence="2">BED1</strain>
    </source>
</reference>
<accession>A0AAD4GB59</accession>
<sequence>MASRSRVRPPRSPAPLRTPTTPSQFFPPSYFAAAAGVSYPPNQHDQSYHPFSSNASYLLTEYSPHAGNPSRTRRKSQLGNLEPQLLPTLSDTVERMTRPPSQLVSSSPFRPIPGPSSSPSIARTPSTSSQGTDATAPPLAVDGLPYTTTVATLIVEVTQSKVDTEISYNI</sequence>
<dbReference type="Proteomes" id="UP001194468">
    <property type="component" value="Unassembled WGS sequence"/>
</dbReference>
<protein>
    <submittedName>
        <fullName evidence="2">Uncharacterized protein</fullName>
    </submittedName>
</protein>
<gene>
    <name evidence="2" type="ORF">L210DRAFT_3649482</name>
</gene>
<evidence type="ECO:0000313" key="2">
    <source>
        <dbReference type="EMBL" id="KAF8433976.1"/>
    </source>
</evidence>
<feature type="compositionally biased region" description="Low complexity" evidence="1">
    <location>
        <begin position="14"/>
        <end position="27"/>
    </location>
</feature>
<dbReference type="AlphaFoldDB" id="A0AAD4GB59"/>
<dbReference type="EMBL" id="WHUW01000031">
    <property type="protein sequence ID" value="KAF8433976.1"/>
    <property type="molecule type" value="Genomic_DNA"/>
</dbReference>
<organism evidence="2 3">
    <name type="scientific">Boletus edulis BED1</name>
    <dbReference type="NCBI Taxonomy" id="1328754"/>
    <lineage>
        <taxon>Eukaryota</taxon>
        <taxon>Fungi</taxon>
        <taxon>Dikarya</taxon>
        <taxon>Basidiomycota</taxon>
        <taxon>Agaricomycotina</taxon>
        <taxon>Agaricomycetes</taxon>
        <taxon>Agaricomycetidae</taxon>
        <taxon>Boletales</taxon>
        <taxon>Boletineae</taxon>
        <taxon>Boletaceae</taxon>
        <taxon>Boletoideae</taxon>
        <taxon>Boletus</taxon>
    </lineage>
</organism>
<feature type="region of interest" description="Disordered" evidence="1">
    <location>
        <begin position="60"/>
        <end position="141"/>
    </location>
</feature>
<feature type="compositionally biased region" description="Polar residues" evidence="1">
    <location>
        <begin position="121"/>
        <end position="133"/>
    </location>
</feature>
<comment type="caution">
    <text evidence="2">The sequence shown here is derived from an EMBL/GenBank/DDBJ whole genome shotgun (WGS) entry which is preliminary data.</text>
</comment>
<name>A0AAD4GB59_BOLED</name>